<dbReference type="AlphaFoldDB" id="A0A8T3AWT6"/>
<name>A0A8T3AWT6_DENNO</name>
<keyword evidence="4" id="KW-1185">Reference proteome</keyword>
<feature type="region of interest" description="Disordered" evidence="1">
    <location>
        <begin position="1"/>
        <end position="37"/>
    </location>
</feature>
<evidence type="ECO:0000256" key="1">
    <source>
        <dbReference type="SAM" id="MobiDB-lite"/>
    </source>
</evidence>
<keyword evidence="2" id="KW-0472">Membrane</keyword>
<gene>
    <name evidence="3" type="ORF">KFK09_018804</name>
</gene>
<feature type="compositionally biased region" description="Basic and acidic residues" evidence="1">
    <location>
        <begin position="11"/>
        <end position="37"/>
    </location>
</feature>
<keyword evidence="2" id="KW-1133">Transmembrane helix</keyword>
<dbReference type="Proteomes" id="UP000829196">
    <property type="component" value="Unassembled WGS sequence"/>
</dbReference>
<evidence type="ECO:0000313" key="4">
    <source>
        <dbReference type="Proteomes" id="UP000829196"/>
    </source>
</evidence>
<keyword evidence="2" id="KW-0812">Transmembrane</keyword>
<evidence type="ECO:0000256" key="2">
    <source>
        <dbReference type="SAM" id="Phobius"/>
    </source>
</evidence>
<dbReference type="EMBL" id="JAGYWB010000013">
    <property type="protein sequence ID" value="KAI0500590.1"/>
    <property type="molecule type" value="Genomic_DNA"/>
</dbReference>
<sequence>MGQQGQKLHPQKSEERGSREKKDFLRSAKDSEEEPFRVSINERELNLPSRKSRSSIISILFVSLYFDLFFFASNLYLCDSHRCEAHITYVIGSYKYNFNS</sequence>
<protein>
    <submittedName>
        <fullName evidence="3">Uncharacterized protein</fullName>
    </submittedName>
</protein>
<organism evidence="3 4">
    <name type="scientific">Dendrobium nobile</name>
    <name type="common">Orchid</name>
    <dbReference type="NCBI Taxonomy" id="94219"/>
    <lineage>
        <taxon>Eukaryota</taxon>
        <taxon>Viridiplantae</taxon>
        <taxon>Streptophyta</taxon>
        <taxon>Embryophyta</taxon>
        <taxon>Tracheophyta</taxon>
        <taxon>Spermatophyta</taxon>
        <taxon>Magnoliopsida</taxon>
        <taxon>Liliopsida</taxon>
        <taxon>Asparagales</taxon>
        <taxon>Orchidaceae</taxon>
        <taxon>Epidendroideae</taxon>
        <taxon>Malaxideae</taxon>
        <taxon>Dendrobiinae</taxon>
        <taxon>Dendrobium</taxon>
    </lineage>
</organism>
<evidence type="ECO:0000313" key="3">
    <source>
        <dbReference type="EMBL" id="KAI0500590.1"/>
    </source>
</evidence>
<proteinExistence type="predicted"/>
<comment type="caution">
    <text evidence="3">The sequence shown here is derived from an EMBL/GenBank/DDBJ whole genome shotgun (WGS) entry which is preliminary data.</text>
</comment>
<accession>A0A8T3AWT6</accession>
<feature type="transmembrane region" description="Helical" evidence="2">
    <location>
        <begin position="56"/>
        <end position="77"/>
    </location>
</feature>
<reference evidence="3" key="1">
    <citation type="journal article" date="2022" name="Front. Genet.">
        <title>Chromosome-Scale Assembly of the Dendrobium nobile Genome Provides Insights Into the Molecular Mechanism of the Biosynthesis of the Medicinal Active Ingredient of Dendrobium.</title>
        <authorList>
            <person name="Xu Q."/>
            <person name="Niu S.-C."/>
            <person name="Li K.-L."/>
            <person name="Zheng P.-J."/>
            <person name="Zhang X.-J."/>
            <person name="Jia Y."/>
            <person name="Liu Y."/>
            <person name="Niu Y.-X."/>
            <person name="Yu L.-H."/>
            <person name="Chen D.-F."/>
            <person name="Zhang G.-Q."/>
        </authorList>
    </citation>
    <scope>NUCLEOTIDE SEQUENCE</scope>
    <source>
        <tissue evidence="3">Leaf</tissue>
    </source>
</reference>